<feature type="transmembrane region" description="Helical" evidence="1">
    <location>
        <begin position="180"/>
        <end position="200"/>
    </location>
</feature>
<dbReference type="RefSeq" id="WP_096363073.1">
    <property type="nucleotide sequence ID" value="NZ_AP014880.1"/>
</dbReference>
<keyword evidence="1" id="KW-1133">Transmembrane helix</keyword>
<evidence type="ECO:0000256" key="1">
    <source>
        <dbReference type="SAM" id="Phobius"/>
    </source>
</evidence>
<organism evidence="2 3">
    <name type="scientific">Streptococcus intermedius</name>
    <dbReference type="NCBI Taxonomy" id="1338"/>
    <lineage>
        <taxon>Bacteria</taxon>
        <taxon>Bacillati</taxon>
        <taxon>Bacillota</taxon>
        <taxon>Bacilli</taxon>
        <taxon>Lactobacillales</taxon>
        <taxon>Streptococcaceae</taxon>
        <taxon>Streptococcus</taxon>
        <taxon>Streptococcus anginosus group</taxon>
    </lineage>
</organism>
<keyword evidence="1" id="KW-0472">Membrane</keyword>
<proteinExistence type="predicted"/>
<sequence>MSYIEKFIRGCFVQSKYSPHSFLTAISWYFFGGLFIFAILLFGGLSKDSFSYQAGWIFCLIALMIFLIDLFGFFIKFWVDSDWPLLIMYLTSIANLYMVPFFTTILFSGTLKDLIISCIIVTASAPLGWLWLAVFMALLKIDPMDRPKPHSVILMGWYWICLIGIFLCILYAEISKNEHYIIYATTFMMSAFSHGIFLHFTRVFDYWQAIPQDDKRYGRALTTLKAKEKTKKSRNRKSFN</sequence>
<reference evidence="2 3" key="1">
    <citation type="journal article" date="2017" name="Infect. Immun.">
        <title>Characterization of the Pathogenicity of Streptococcus intermedius TYG1620 Isolated from a Human Brain Abscess Based on the Complete Genome Sequence with Transcriptome Analysis and Transposon Mutagenesis in a Murine Subcutaneous Abscess Model.</title>
        <authorList>
            <person name="Hasegawa N."/>
            <person name="Sekizuka T."/>
            <person name="Sugi Y."/>
            <person name="Kawakami N."/>
            <person name="Ogasawara Y."/>
            <person name="Kato K."/>
            <person name="Yamashita A."/>
            <person name="Takeuchi F."/>
            <person name="Kuroda M."/>
        </authorList>
    </citation>
    <scope>NUCLEOTIDE SEQUENCE [LARGE SCALE GENOMIC DNA]</scope>
    <source>
        <strain evidence="2 3">TYG1620</strain>
    </source>
</reference>
<feature type="transmembrane region" description="Helical" evidence="1">
    <location>
        <begin position="21"/>
        <end position="42"/>
    </location>
</feature>
<feature type="transmembrane region" description="Helical" evidence="1">
    <location>
        <begin position="86"/>
        <end position="108"/>
    </location>
</feature>
<keyword evidence="1" id="KW-0812">Transmembrane</keyword>
<name>A0AAD1FKC9_STRIT</name>
<dbReference type="AlphaFoldDB" id="A0AAD1FKC9"/>
<evidence type="ECO:0000313" key="2">
    <source>
        <dbReference type="EMBL" id="BAW17491.1"/>
    </source>
</evidence>
<evidence type="ECO:0000313" key="3">
    <source>
        <dbReference type="Proteomes" id="UP000217792"/>
    </source>
</evidence>
<feature type="transmembrane region" description="Helical" evidence="1">
    <location>
        <begin position="54"/>
        <end position="79"/>
    </location>
</feature>
<protein>
    <submittedName>
        <fullName evidence="2">Membrane protein</fullName>
    </submittedName>
</protein>
<feature type="transmembrane region" description="Helical" evidence="1">
    <location>
        <begin position="151"/>
        <end position="174"/>
    </location>
</feature>
<accession>A0AAD1FKC9</accession>
<gene>
    <name evidence="2" type="ORF">SITYG_15120</name>
</gene>
<dbReference type="EMBL" id="AP014880">
    <property type="protein sequence ID" value="BAW17491.1"/>
    <property type="molecule type" value="Genomic_DNA"/>
</dbReference>
<feature type="transmembrane region" description="Helical" evidence="1">
    <location>
        <begin position="114"/>
        <end position="139"/>
    </location>
</feature>
<dbReference type="Proteomes" id="UP000217792">
    <property type="component" value="Chromosome"/>
</dbReference>